<evidence type="ECO:0000256" key="9">
    <source>
        <dbReference type="NCBIfam" id="TIGR00362"/>
    </source>
</evidence>
<dbReference type="InterPro" id="IPR013159">
    <property type="entry name" value="DnaA_C"/>
</dbReference>
<dbReference type="AlphaFoldDB" id="A0A1W6MY72"/>
<dbReference type="SUPFAM" id="SSF48295">
    <property type="entry name" value="TrpR-like"/>
    <property type="match status" value="1"/>
</dbReference>
<dbReference type="GO" id="GO:0006270">
    <property type="term" value="P:DNA replication initiation"/>
    <property type="evidence" value="ECO:0007669"/>
    <property type="project" value="UniProtKB-UniRule"/>
</dbReference>
<dbReference type="InterPro" id="IPR018312">
    <property type="entry name" value="Chromosome_initiator_DnaA_CS"/>
</dbReference>
<dbReference type="InterPro" id="IPR024633">
    <property type="entry name" value="DnaA_N_dom"/>
</dbReference>
<dbReference type="STRING" id="655015.B1812_17175"/>
<feature type="binding site" evidence="8">
    <location>
        <position position="210"/>
    </location>
    <ligand>
        <name>ATP</name>
        <dbReference type="ChEBI" id="CHEBI:30616"/>
    </ligand>
</feature>
<dbReference type="GO" id="GO:0006275">
    <property type="term" value="P:regulation of DNA replication"/>
    <property type="evidence" value="ECO:0007669"/>
    <property type="project" value="UniProtKB-UniRule"/>
</dbReference>
<dbReference type="EMBL" id="CP019948">
    <property type="protein sequence ID" value="ARN82531.1"/>
    <property type="molecule type" value="Genomic_DNA"/>
</dbReference>
<keyword evidence="7 8" id="KW-0238">DNA-binding</keyword>
<dbReference type="CDD" id="cd06571">
    <property type="entry name" value="Bac_DnaA_C"/>
    <property type="match status" value="1"/>
</dbReference>
<keyword evidence="4 8" id="KW-0547">Nucleotide-binding</keyword>
<comment type="subcellular location">
    <subcellularLocation>
        <location evidence="8">Cytoplasm</location>
    </subcellularLocation>
</comment>
<evidence type="ECO:0000256" key="4">
    <source>
        <dbReference type="ARBA" id="ARBA00022741"/>
    </source>
</evidence>
<dbReference type="Gene3D" id="3.40.50.300">
    <property type="entry name" value="P-loop containing nucleotide triphosphate hydrolases"/>
    <property type="match status" value="1"/>
</dbReference>
<dbReference type="PANTHER" id="PTHR30050">
    <property type="entry name" value="CHROMOSOMAL REPLICATION INITIATOR PROTEIN DNAA"/>
    <property type="match status" value="1"/>
</dbReference>
<dbReference type="FunFam" id="1.10.1750.10:FF:000002">
    <property type="entry name" value="Chromosomal replication initiator protein DnaA"/>
    <property type="match status" value="1"/>
</dbReference>
<comment type="similarity">
    <text evidence="1 8 11">Belongs to the DnaA family.</text>
</comment>
<comment type="function">
    <text evidence="8 10">Plays an essential role in the initiation and regulation of chromosomal replication. ATP-DnaA binds to the origin of replication (oriC) to initiate formation of the DNA replication initiation complex once per cell cycle. Binds the DnaA box (a 9 base pair repeat at the origin) and separates the double-stranded (ds)DNA. Forms a right-handed helical filament on oriC DNA; dsDNA binds to the exterior of the filament while single-stranded (ss)DNA is stabiized in the filament's interior. The ATP-DnaA-oriC complex binds and stabilizes one strand of the AT-rich DNA unwinding element (DUE), permitting loading of DNA polymerase. After initiation quickly degrades to an ADP-DnaA complex that is not apt for DNA replication. Binds acidic phospholipids.</text>
</comment>
<dbReference type="Gene3D" id="1.10.1750.10">
    <property type="match status" value="1"/>
</dbReference>
<proteinExistence type="inferred from homology"/>
<evidence type="ECO:0000256" key="8">
    <source>
        <dbReference type="HAMAP-Rule" id="MF_00377"/>
    </source>
</evidence>
<dbReference type="PROSITE" id="PS01008">
    <property type="entry name" value="DNAA"/>
    <property type="match status" value="1"/>
</dbReference>
<feature type="region of interest" description="Domain I, interacts with DnaA modulators" evidence="8">
    <location>
        <begin position="1"/>
        <end position="105"/>
    </location>
</feature>
<evidence type="ECO:0000256" key="2">
    <source>
        <dbReference type="ARBA" id="ARBA00022490"/>
    </source>
</evidence>
<dbReference type="Pfam" id="PF00308">
    <property type="entry name" value="Bac_DnaA"/>
    <property type="match status" value="1"/>
</dbReference>
<dbReference type="KEGG" id="mbry:B1812_17175"/>
<dbReference type="PRINTS" id="PR00051">
    <property type="entry name" value="DNAA"/>
</dbReference>
<feature type="binding site" evidence="8">
    <location>
        <position position="211"/>
    </location>
    <ligand>
        <name>ATP</name>
        <dbReference type="ChEBI" id="CHEBI:30616"/>
    </ligand>
</feature>
<evidence type="ECO:0000313" key="15">
    <source>
        <dbReference type="Proteomes" id="UP000193978"/>
    </source>
</evidence>
<organism evidence="14 15">
    <name type="scientific">Methylocystis bryophila</name>
    <dbReference type="NCBI Taxonomy" id="655015"/>
    <lineage>
        <taxon>Bacteria</taxon>
        <taxon>Pseudomonadati</taxon>
        <taxon>Pseudomonadota</taxon>
        <taxon>Alphaproteobacteria</taxon>
        <taxon>Hyphomicrobiales</taxon>
        <taxon>Methylocystaceae</taxon>
        <taxon>Methylocystis</taxon>
    </lineage>
</organism>
<dbReference type="GO" id="GO:0008289">
    <property type="term" value="F:lipid binding"/>
    <property type="evidence" value="ECO:0007669"/>
    <property type="project" value="UniProtKB-KW"/>
</dbReference>
<feature type="binding site" evidence="8">
    <location>
        <position position="212"/>
    </location>
    <ligand>
        <name>ATP</name>
        <dbReference type="ChEBI" id="CHEBI:30616"/>
    </ligand>
</feature>
<dbReference type="Proteomes" id="UP000193978">
    <property type="component" value="Chromosome"/>
</dbReference>
<dbReference type="HAMAP" id="MF_00377">
    <property type="entry name" value="DnaA_bact"/>
    <property type="match status" value="1"/>
</dbReference>
<dbReference type="GO" id="GO:0005737">
    <property type="term" value="C:cytoplasm"/>
    <property type="evidence" value="ECO:0007669"/>
    <property type="project" value="UniProtKB-SubCell"/>
</dbReference>
<gene>
    <name evidence="8" type="primary">dnaA</name>
    <name evidence="14" type="ORF">B1812_17175</name>
</gene>
<dbReference type="InterPro" id="IPR020591">
    <property type="entry name" value="Chromosome_initiator_DnaA-like"/>
</dbReference>
<feature type="binding site" evidence="8">
    <location>
        <position position="208"/>
    </location>
    <ligand>
        <name>ATP</name>
        <dbReference type="ChEBI" id="CHEBI:30616"/>
    </ligand>
</feature>
<keyword evidence="3 8" id="KW-0235">DNA replication</keyword>
<evidence type="ECO:0000256" key="11">
    <source>
        <dbReference type="RuleBase" id="RU004227"/>
    </source>
</evidence>
<keyword evidence="2 8" id="KW-0963">Cytoplasm</keyword>
<dbReference type="OrthoDB" id="9807019at2"/>
<dbReference type="GO" id="GO:0003688">
    <property type="term" value="F:DNA replication origin binding"/>
    <property type="evidence" value="ECO:0007669"/>
    <property type="project" value="UniProtKB-UniRule"/>
</dbReference>
<sequence>MSDDDHLPAGSLSSEYRQEWERARERMRIEVGDQKYETWFSALELLRREGSLLYLTMPTKFLRNWMNQHYLELIRARIAAEFKGVDKVIIEVRTPNPKTKAAQAAAPGLRSAAPSFKPMPSLALATAGEAVGETALAYQRRVCSPKIGTRTEADGFVGSPLDRRLTFATFKVGKSNDFAFAAARRAAEQCAQGAAPLFNPLYVHASVGLGKTHLLQAMARQVGDGRRRVLYLTAERFMSNFGNALRDQTAYALKEDLRSIDMLVVDDLQFLQGKTLRAEFSHLVNALIDSGRQIVVAADRPPAQLESLDERASSRFKGGLCVEIGPLDEELRQQVLETRIAAAKEQHDAFVVPRDVVVYVAKIITSNGRDLDGAVSRLLAHSSLNGAPICVSTAEQAIRDLVNTHEPKRVKIDDIQKLVASHYNVSRADIVSSRRTANVVLPRQVAMYLSKALTPRSLPEIGRRFGGRDHTTVIHAVRKIENLIAKDNGLAQVVELLKRMLNEQ</sequence>
<keyword evidence="15" id="KW-1185">Reference proteome</keyword>
<dbReference type="Pfam" id="PF08299">
    <property type="entry name" value="Bac_DnaA_C"/>
    <property type="match status" value="1"/>
</dbReference>
<dbReference type="InterPro" id="IPR038454">
    <property type="entry name" value="DnaA_N_sf"/>
</dbReference>
<dbReference type="InterPro" id="IPR010921">
    <property type="entry name" value="Trp_repressor/repl_initiator"/>
</dbReference>
<evidence type="ECO:0000256" key="7">
    <source>
        <dbReference type="ARBA" id="ARBA00023125"/>
    </source>
</evidence>
<dbReference type="Gene3D" id="3.30.300.180">
    <property type="match status" value="1"/>
</dbReference>
<dbReference type="GO" id="GO:0005524">
    <property type="term" value="F:ATP binding"/>
    <property type="evidence" value="ECO:0007669"/>
    <property type="project" value="UniProtKB-UniRule"/>
</dbReference>
<feature type="region of interest" description="Domain IV, binds dsDNA" evidence="8">
    <location>
        <begin position="383"/>
        <end position="504"/>
    </location>
</feature>
<dbReference type="GO" id="GO:0005886">
    <property type="term" value="C:plasma membrane"/>
    <property type="evidence" value="ECO:0007669"/>
    <property type="project" value="TreeGrafter"/>
</dbReference>
<dbReference type="SMART" id="SM00382">
    <property type="entry name" value="AAA"/>
    <property type="match status" value="1"/>
</dbReference>
<evidence type="ECO:0000256" key="10">
    <source>
        <dbReference type="RuleBase" id="RU000577"/>
    </source>
</evidence>
<keyword evidence="6 8" id="KW-0446">Lipid-binding</keyword>
<comment type="caution">
    <text evidence="8">Lacks conserved residue(s) required for the propagation of feature annotation.</text>
</comment>
<dbReference type="NCBIfam" id="TIGR00362">
    <property type="entry name" value="DnaA"/>
    <property type="match status" value="1"/>
</dbReference>
<comment type="subunit">
    <text evidence="8">Oligomerizes as a right-handed, spiral filament on DNA at oriC.</text>
</comment>
<evidence type="ECO:0000256" key="5">
    <source>
        <dbReference type="ARBA" id="ARBA00022840"/>
    </source>
</evidence>
<feature type="domain" description="AAA+ ATPase" evidence="12">
    <location>
        <begin position="197"/>
        <end position="330"/>
    </location>
</feature>
<feature type="domain" description="Chromosomal replication initiator DnaA C-terminal" evidence="13">
    <location>
        <begin position="411"/>
        <end position="480"/>
    </location>
</feature>
<evidence type="ECO:0000256" key="6">
    <source>
        <dbReference type="ARBA" id="ARBA00023121"/>
    </source>
</evidence>
<name>A0A1W6MY72_9HYPH</name>
<reference evidence="14 15" key="1">
    <citation type="submission" date="2017-02" db="EMBL/GenBank/DDBJ databases">
        <authorList>
            <person name="Peterson S.W."/>
        </authorList>
    </citation>
    <scope>NUCLEOTIDE SEQUENCE [LARGE SCALE GENOMIC DNA]</scope>
    <source>
        <strain evidence="14 15">S285</strain>
    </source>
</reference>
<evidence type="ECO:0000256" key="3">
    <source>
        <dbReference type="ARBA" id="ARBA00022705"/>
    </source>
</evidence>
<dbReference type="InterPro" id="IPR003593">
    <property type="entry name" value="AAA+_ATPase"/>
</dbReference>
<dbReference type="Pfam" id="PF11638">
    <property type="entry name" value="DnaA_N"/>
    <property type="match status" value="1"/>
</dbReference>
<dbReference type="PANTHER" id="PTHR30050:SF2">
    <property type="entry name" value="CHROMOSOMAL REPLICATION INITIATOR PROTEIN DNAA"/>
    <property type="match status" value="1"/>
</dbReference>
<evidence type="ECO:0000259" key="13">
    <source>
        <dbReference type="SMART" id="SM00760"/>
    </source>
</evidence>
<dbReference type="InterPro" id="IPR001957">
    <property type="entry name" value="Chromosome_initiator_DnaA"/>
</dbReference>
<evidence type="ECO:0000256" key="1">
    <source>
        <dbReference type="ARBA" id="ARBA00006583"/>
    </source>
</evidence>
<dbReference type="SMART" id="SM00760">
    <property type="entry name" value="Bac_DnaA_C"/>
    <property type="match status" value="1"/>
</dbReference>
<dbReference type="SUPFAM" id="SSF52540">
    <property type="entry name" value="P-loop containing nucleoside triphosphate hydrolases"/>
    <property type="match status" value="1"/>
</dbReference>
<dbReference type="CDD" id="cd00009">
    <property type="entry name" value="AAA"/>
    <property type="match status" value="1"/>
</dbReference>
<protein>
    <recommendedName>
        <fullName evidence="8 9">Chromosomal replication initiator protein DnaA</fullName>
    </recommendedName>
</protein>
<comment type="domain">
    <text evidence="8">Domain I is involved in oligomerization and binding regulators, domain II is flexibile and of varying length in different bacteria, domain III forms the AAA+ region, while domain IV binds dsDNA.</text>
</comment>
<accession>A0A1W6MY72</accession>
<keyword evidence="5 8" id="KW-0067">ATP-binding</keyword>
<evidence type="ECO:0000259" key="12">
    <source>
        <dbReference type="SMART" id="SM00382"/>
    </source>
</evidence>
<dbReference type="RefSeq" id="WP_085772658.1">
    <property type="nucleotide sequence ID" value="NZ_AP027149.1"/>
</dbReference>
<evidence type="ECO:0000313" key="14">
    <source>
        <dbReference type="EMBL" id="ARN82531.1"/>
    </source>
</evidence>
<dbReference type="Gene3D" id="1.10.8.60">
    <property type="match status" value="1"/>
</dbReference>
<dbReference type="InterPro" id="IPR027417">
    <property type="entry name" value="P-loop_NTPase"/>
</dbReference>
<dbReference type="InterPro" id="IPR013317">
    <property type="entry name" value="DnaA_dom"/>
</dbReference>